<feature type="region of interest" description="Disordered" evidence="1">
    <location>
        <begin position="1"/>
        <end position="38"/>
    </location>
</feature>
<protein>
    <submittedName>
        <fullName evidence="2">Uncharacterized protein</fullName>
    </submittedName>
</protein>
<organism evidence="2">
    <name type="scientific">Brassica cretica</name>
    <name type="common">Mustard</name>
    <dbReference type="NCBI Taxonomy" id="69181"/>
    <lineage>
        <taxon>Eukaryota</taxon>
        <taxon>Viridiplantae</taxon>
        <taxon>Streptophyta</taxon>
        <taxon>Embryophyta</taxon>
        <taxon>Tracheophyta</taxon>
        <taxon>Spermatophyta</taxon>
        <taxon>Magnoliopsida</taxon>
        <taxon>eudicotyledons</taxon>
        <taxon>Gunneridae</taxon>
        <taxon>Pentapetalae</taxon>
        <taxon>rosids</taxon>
        <taxon>malvids</taxon>
        <taxon>Brassicales</taxon>
        <taxon>Brassicaceae</taxon>
        <taxon>Brassiceae</taxon>
        <taxon>Brassica</taxon>
    </lineage>
</organism>
<name>A0A8S9GPU2_BRACR</name>
<feature type="compositionally biased region" description="Polar residues" evidence="1">
    <location>
        <begin position="231"/>
        <end position="244"/>
    </location>
</feature>
<accession>A0A8S9GPU2</accession>
<gene>
    <name evidence="2" type="ORF">F2Q70_00022804</name>
</gene>
<feature type="compositionally biased region" description="Acidic residues" evidence="1">
    <location>
        <begin position="261"/>
        <end position="271"/>
    </location>
</feature>
<feature type="region of interest" description="Disordered" evidence="1">
    <location>
        <begin position="231"/>
        <end position="271"/>
    </location>
</feature>
<dbReference type="EMBL" id="QGKY02001925">
    <property type="protein sequence ID" value="KAF2545922.1"/>
    <property type="molecule type" value="Genomic_DNA"/>
</dbReference>
<feature type="compositionally biased region" description="Basic and acidic residues" evidence="1">
    <location>
        <begin position="12"/>
        <end position="23"/>
    </location>
</feature>
<evidence type="ECO:0000256" key="1">
    <source>
        <dbReference type="SAM" id="MobiDB-lite"/>
    </source>
</evidence>
<sequence>MKRKRELSSSNKENDRSSLREENNISNHNECQSSLSNSRMEKLARADVHSSVDIKAVFKRLFGGFEKTQLNIKNAVKAQSTITPKTPNSRRRCVLGVSLDQDQCNKTPDQRSCLTSLKSQVSNSADLYTTQRPNQKKYKRIALNDITNIARDEGLNTSTPKTMRNKRRCVQSVSLDSDQDNNTPYQSSCLTSLKSKVTKDSETKTTQRPIQKKQRKTKCGLLDDITNIANSSVNEIEDPPSNTINEREEEVVPDDDKAIDDCDDDFGGLTA</sequence>
<dbReference type="AlphaFoldDB" id="A0A8S9GPU2"/>
<comment type="caution">
    <text evidence="2">The sequence shown here is derived from an EMBL/GenBank/DDBJ whole genome shotgun (WGS) entry which is preliminary data.</text>
</comment>
<evidence type="ECO:0000313" key="2">
    <source>
        <dbReference type="EMBL" id="KAF2545922.1"/>
    </source>
</evidence>
<feature type="compositionally biased region" description="Polar residues" evidence="1">
    <location>
        <begin position="24"/>
        <end position="38"/>
    </location>
</feature>
<reference evidence="2" key="1">
    <citation type="submission" date="2019-12" db="EMBL/GenBank/DDBJ databases">
        <title>Genome sequencing and annotation of Brassica cretica.</title>
        <authorList>
            <person name="Studholme D.J."/>
            <person name="Sarris P.F."/>
        </authorList>
    </citation>
    <scope>NUCLEOTIDE SEQUENCE</scope>
    <source>
        <strain evidence="2">PFS-102/07</strain>
        <tissue evidence="2">Leaf</tissue>
    </source>
</reference>
<proteinExistence type="predicted"/>